<accession>A0A0N4V546</accession>
<dbReference type="EMBL" id="UXUI01008012">
    <property type="protein sequence ID" value="VDD90207.1"/>
    <property type="molecule type" value="Genomic_DNA"/>
</dbReference>
<dbReference type="Proteomes" id="UP000274131">
    <property type="component" value="Unassembled WGS sequence"/>
</dbReference>
<dbReference type="AlphaFoldDB" id="A0A0N4V546"/>
<evidence type="ECO:0000313" key="1">
    <source>
        <dbReference type="EMBL" id="VDD90207.1"/>
    </source>
</evidence>
<name>A0A0N4V546_ENTVE</name>
<evidence type="ECO:0000313" key="2">
    <source>
        <dbReference type="Proteomes" id="UP000274131"/>
    </source>
</evidence>
<evidence type="ECO:0000313" key="3">
    <source>
        <dbReference type="WBParaSite" id="EVEC_0000532701-mRNA-1"/>
    </source>
</evidence>
<dbReference type="WBParaSite" id="EVEC_0000532701-mRNA-1">
    <property type="protein sequence ID" value="EVEC_0000532701-mRNA-1"/>
    <property type="gene ID" value="EVEC_0000532701"/>
</dbReference>
<protein>
    <submittedName>
        <fullName evidence="3">PWI domain-containing protein</fullName>
    </submittedName>
</protein>
<organism evidence="3">
    <name type="scientific">Enterobius vermicularis</name>
    <name type="common">Human pinworm</name>
    <dbReference type="NCBI Taxonomy" id="51028"/>
    <lineage>
        <taxon>Eukaryota</taxon>
        <taxon>Metazoa</taxon>
        <taxon>Ecdysozoa</taxon>
        <taxon>Nematoda</taxon>
        <taxon>Chromadorea</taxon>
        <taxon>Rhabditida</taxon>
        <taxon>Spirurina</taxon>
        <taxon>Oxyuridomorpha</taxon>
        <taxon>Oxyuroidea</taxon>
        <taxon>Oxyuridae</taxon>
        <taxon>Enterobius</taxon>
    </lineage>
</organism>
<proteinExistence type="predicted"/>
<reference evidence="1 2" key="2">
    <citation type="submission" date="2018-10" db="EMBL/GenBank/DDBJ databases">
        <authorList>
            <consortium name="Pathogen Informatics"/>
        </authorList>
    </citation>
    <scope>NUCLEOTIDE SEQUENCE [LARGE SCALE GENOMIC DNA]</scope>
</reference>
<keyword evidence="2" id="KW-1185">Reference proteome</keyword>
<dbReference type="OrthoDB" id="5823432at2759"/>
<reference evidence="3" key="1">
    <citation type="submission" date="2017-02" db="UniProtKB">
        <authorList>
            <consortium name="WormBaseParasite"/>
        </authorList>
    </citation>
    <scope>IDENTIFICATION</scope>
</reference>
<sequence length="117" mass="13401">MERKFLKPNAFAPVPLSENFWRVLVSTGDDESSPAVGSSQAAIRADNVEAEVRRVLHEKRNVVDDAVLKQVAPTATNVVGNQYENLIELSFDQEKLIQEEEERRRRQREKIVNRILT</sequence>
<gene>
    <name evidence="1" type="ORF">EVEC_LOCUS4958</name>
</gene>